<organism evidence="2 3">
    <name type="scientific">Candidatus Nitrohelix vancouverensis</name>
    <dbReference type="NCBI Taxonomy" id="2705534"/>
    <lineage>
        <taxon>Bacteria</taxon>
        <taxon>Pseudomonadati</taxon>
        <taxon>Nitrospinota/Tectimicrobiota group</taxon>
        <taxon>Nitrospinota</taxon>
        <taxon>Nitrospinia</taxon>
        <taxon>Nitrospinales</taxon>
        <taxon>Nitrospinaceae</taxon>
        <taxon>Candidatus Nitrohelix</taxon>
    </lineage>
</organism>
<accession>A0A7T0G4D3</accession>
<reference evidence="3" key="1">
    <citation type="submission" date="2020-02" db="EMBL/GenBank/DDBJ databases">
        <title>Genomic and physiological characterization of two novel Nitrospinaceae genera.</title>
        <authorList>
            <person name="Mueller A.J."/>
            <person name="Jung M.-Y."/>
            <person name="Strachan C.R."/>
            <person name="Herbold C.W."/>
            <person name="Kirkegaard R.H."/>
            <person name="Daims H."/>
        </authorList>
    </citation>
    <scope>NUCLEOTIDE SEQUENCE [LARGE SCALE GENOMIC DNA]</scope>
</reference>
<protein>
    <submittedName>
        <fullName evidence="2">DUF4145 domain-containing protein</fullName>
    </submittedName>
</protein>
<dbReference type="Proteomes" id="UP000594464">
    <property type="component" value="Chromosome"/>
</dbReference>
<evidence type="ECO:0000313" key="2">
    <source>
        <dbReference type="EMBL" id="QPJ66300.1"/>
    </source>
</evidence>
<dbReference type="KEGG" id="nva:G3M78_13215"/>
<proteinExistence type="predicted"/>
<gene>
    <name evidence="2" type="ORF">G3M78_13215</name>
</gene>
<evidence type="ECO:0000313" key="3">
    <source>
        <dbReference type="Proteomes" id="UP000594464"/>
    </source>
</evidence>
<dbReference type="AlphaFoldDB" id="A0A7T0G4D3"/>
<dbReference type="Pfam" id="PF13643">
    <property type="entry name" value="DUF4145"/>
    <property type="match status" value="1"/>
</dbReference>
<sequence length="234" mass="26532">MGDAFSWTCKYCNQPTTITDPHFHSDSQVIYLDNSKYGKIGYEVLAVSCPNLECKELELIYILCSAVKVSGRLEVGSEIKKWFLLPDSSAKPQPDYIPDPIKQDYYEACKIRDLSPKASATLARRCLQGMIRDFHDITKGRLIDEIEAIKDTIESEVWTAIDAVRKMGNIGAHMEKDINVIIDVDPDEAQQLIGLIEMLFKEWYVAKKERQDRLAAIQALGNKKDDVKNSKEAN</sequence>
<dbReference type="EMBL" id="CP048620">
    <property type="protein sequence ID" value="QPJ66300.1"/>
    <property type="molecule type" value="Genomic_DNA"/>
</dbReference>
<dbReference type="InterPro" id="IPR025285">
    <property type="entry name" value="DUF4145"/>
</dbReference>
<evidence type="ECO:0000259" key="1">
    <source>
        <dbReference type="Pfam" id="PF13643"/>
    </source>
</evidence>
<feature type="domain" description="DUF4145" evidence="1">
    <location>
        <begin position="107"/>
        <end position="195"/>
    </location>
</feature>
<name>A0A7T0G4D3_9BACT</name>